<evidence type="ECO:0000259" key="4">
    <source>
        <dbReference type="SMART" id="SM00382"/>
    </source>
</evidence>
<dbReference type="PROSITE" id="PS00674">
    <property type="entry name" value="AAA"/>
    <property type="match status" value="1"/>
</dbReference>
<keyword evidence="5" id="KW-0378">Hydrolase</keyword>
<keyword evidence="1" id="KW-0547">Nucleotide-binding</keyword>
<dbReference type="GO" id="GO:0005524">
    <property type="term" value="F:ATP binding"/>
    <property type="evidence" value="ECO:0007669"/>
    <property type="project" value="UniProtKB-KW"/>
</dbReference>
<keyword evidence="6" id="KW-1185">Reference proteome</keyword>
<dbReference type="AlphaFoldDB" id="A0A8K0RMN9"/>
<dbReference type="PANTHER" id="PTHR23077:SF27">
    <property type="entry name" value="ATPASE FAMILY GENE 2 PROTEIN HOMOLOG A"/>
    <property type="match status" value="1"/>
</dbReference>
<keyword evidence="2" id="KW-0067">ATP-binding</keyword>
<dbReference type="Pfam" id="PF17862">
    <property type="entry name" value="AAA_lid_3"/>
    <property type="match status" value="1"/>
</dbReference>
<evidence type="ECO:0000313" key="6">
    <source>
        <dbReference type="Proteomes" id="UP000813427"/>
    </source>
</evidence>
<dbReference type="PANTHER" id="PTHR23077">
    <property type="entry name" value="AAA-FAMILY ATPASE"/>
    <property type="match status" value="1"/>
</dbReference>
<dbReference type="Gene3D" id="3.40.50.300">
    <property type="entry name" value="P-loop containing nucleotide triphosphate hydrolases"/>
    <property type="match status" value="2"/>
</dbReference>
<comment type="caution">
    <text evidence="5">The sequence shown here is derived from an EMBL/GenBank/DDBJ whole genome shotgun (WGS) entry which is preliminary data.</text>
</comment>
<sequence>MLAKSIDARVRPQANGLMEKSSMQGAARVYVSKETMISLVGTIEHGKHCLVTLLESSSSSSSSDPTSPNYSDGPQLVLQREAALWTLPEKNLSKNVVVMSTAFREATGFKVGDLIRLTTTGVTPDAQEVVLQDVTDKPENDPDRLVRWEKEAKYPVSWESLLGPVLDRADLIFPGGVVEAVFCGKLRKTFVIMSVNSQSNNLAKFKMASTTITIAADETSITDAAPLAGGDLVVTHIPGLSAPVKAINTFLSGFTKPSFYNFSPRSCGFVIHGSRGTGKTFILKHLAETGWGRVHWIKQSDKISIIREKFKLAMSHQPSMVLIDNLHAVINKDRSNYESVIETIGEELDALSDMASGRKTLPQVVVIATCLDFLTDVPEELVAPGRFLENAPLRIPGPSQRREILESFNMPIKESEKQDFILHLAKITHAYVPKDLKKLAVHAVYNSGDRLLEAGVEPQADGQEHYLTKADLERAKRNIRPSAAHDVNLNPPTVLWQDVGGQDYVKTVLDRMIKFTMEPGKFIRPPSKGLLLYGPPGCSKTLSARAAATESGFNFFAIKGAELLNMFVGETERGIRDLFARACNASPSIIFFDEIDSIAGQRAGAAGGRGSNNINTVAALLTEMDGFEKLSGVLVLAATNRPDALDPALLRPGRFDQALYVGPPDEAAREAIFGVHLRGIPLSADVNIPELARLSEGHSGAEIQAICDKASVVVQERFEKDEEANELVVSMTDLTTAMGKTKRHITTQMLEGFKKWEAQF</sequence>
<dbReference type="InterPro" id="IPR041569">
    <property type="entry name" value="AAA_lid_3"/>
</dbReference>
<feature type="domain" description="AAA+ ATPase" evidence="4">
    <location>
        <begin position="526"/>
        <end position="665"/>
    </location>
</feature>
<dbReference type="GO" id="GO:0016887">
    <property type="term" value="F:ATP hydrolysis activity"/>
    <property type="evidence" value="ECO:0007669"/>
    <property type="project" value="InterPro"/>
</dbReference>
<keyword evidence="3" id="KW-0175">Coiled coil</keyword>
<evidence type="ECO:0000313" key="5">
    <source>
        <dbReference type="EMBL" id="KAH7238361.1"/>
    </source>
</evidence>
<dbReference type="GO" id="GO:0005737">
    <property type="term" value="C:cytoplasm"/>
    <property type="evidence" value="ECO:0007669"/>
    <property type="project" value="TreeGrafter"/>
</dbReference>
<dbReference type="SMART" id="SM00382">
    <property type="entry name" value="AAA"/>
    <property type="match status" value="2"/>
</dbReference>
<proteinExistence type="predicted"/>
<evidence type="ECO:0000256" key="2">
    <source>
        <dbReference type="ARBA" id="ARBA00022840"/>
    </source>
</evidence>
<evidence type="ECO:0000256" key="3">
    <source>
        <dbReference type="ARBA" id="ARBA00023054"/>
    </source>
</evidence>
<name>A0A8K0RMN9_9HYPO</name>
<evidence type="ECO:0000256" key="1">
    <source>
        <dbReference type="ARBA" id="ARBA00022741"/>
    </source>
</evidence>
<gene>
    <name evidence="5" type="ORF">BKA59DRAFT_481986</name>
</gene>
<dbReference type="InterPro" id="IPR003959">
    <property type="entry name" value="ATPase_AAA_core"/>
</dbReference>
<dbReference type="FunFam" id="3.40.50.300:FF:001025">
    <property type="entry name" value="ATPase family, AAA domain-containing 2B"/>
    <property type="match status" value="1"/>
</dbReference>
<dbReference type="InterPro" id="IPR003960">
    <property type="entry name" value="ATPase_AAA_CS"/>
</dbReference>
<reference evidence="5" key="1">
    <citation type="journal article" date="2021" name="Nat. Commun.">
        <title>Genetic determinants of endophytism in the Arabidopsis root mycobiome.</title>
        <authorList>
            <person name="Mesny F."/>
            <person name="Miyauchi S."/>
            <person name="Thiergart T."/>
            <person name="Pickel B."/>
            <person name="Atanasova L."/>
            <person name="Karlsson M."/>
            <person name="Huettel B."/>
            <person name="Barry K.W."/>
            <person name="Haridas S."/>
            <person name="Chen C."/>
            <person name="Bauer D."/>
            <person name="Andreopoulos W."/>
            <person name="Pangilinan J."/>
            <person name="LaButti K."/>
            <person name="Riley R."/>
            <person name="Lipzen A."/>
            <person name="Clum A."/>
            <person name="Drula E."/>
            <person name="Henrissat B."/>
            <person name="Kohler A."/>
            <person name="Grigoriev I.V."/>
            <person name="Martin F.M."/>
            <person name="Hacquard S."/>
        </authorList>
    </citation>
    <scope>NUCLEOTIDE SEQUENCE</scope>
    <source>
        <strain evidence="5">MPI-SDFR-AT-0068</strain>
    </source>
</reference>
<accession>A0A8K0RMN9</accession>
<dbReference type="Gene3D" id="1.10.8.60">
    <property type="match status" value="2"/>
</dbReference>
<feature type="domain" description="AAA+ ATPase" evidence="4">
    <location>
        <begin position="265"/>
        <end position="397"/>
    </location>
</feature>
<dbReference type="InterPro" id="IPR003593">
    <property type="entry name" value="AAA+_ATPase"/>
</dbReference>
<dbReference type="Proteomes" id="UP000813427">
    <property type="component" value="Unassembled WGS sequence"/>
</dbReference>
<dbReference type="OrthoDB" id="27435at2759"/>
<dbReference type="Pfam" id="PF00004">
    <property type="entry name" value="AAA"/>
    <property type="match status" value="2"/>
</dbReference>
<dbReference type="EMBL" id="JAGPXF010000006">
    <property type="protein sequence ID" value="KAH7238361.1"/>
    <property type="molecule type" value="Genomic_DNA"/>
</dbReference>
<dbReference type="InterPro" id="IPR027417">
    <property type="entry name" value="P-loop_NTPase"/>
</dbReference>
<dbReference type="SUPFAM" id="SSF52540">
    <property type="entry name" value="P-loop containing nucleoside triphosphate hydrolases"/>
    <property type="match status" value="2"/>
</dbReference>
<dbReference type="InterPro" id="IPR050168">
    <property type="entry name" value="AAA_ATPase_domain"/>
</dbReference>
<protein>
    <submittedName>
        <fullName evidence="5">P-loop containing nucleoside triphosphate hydrolase protein</fullName>
    </submittedName>
</protein>
<organism evidence="5 6">
    <name type="scientific">Fusarium tricinctum</name>
    <dbReference type="NCBI Taxonomy" id="61284"/>
    <lineage>
        <taxon>Eukaryota</taxon>
        <taxon>Fungi</taxon>
        <taxon>Dikarya</taxon>
        <taxon>Ascomycota</taxon>
        <taxon>Pezizomycotina</taxon>
        <taxon>Sordariomycetes</taxon>
        <taxon>Hypocreomycetidae</taxon>
        <taxon>Hypocreales</taxon>
        <taxon>Nectriaceae</taxon>
        <taxon>Fusarium</taxon>
        <taxon>Fusarium tricinctum species complex</taxon>
    </lineage>
</organism>